<dbReference type="InterPro" id="IPR008914">
    <property type="entry name" value="PEBP"/>
</dbReference>
<dbReference type="PANTHER" id="PTHR30289">
    <property type="entry name" value="UNCHARACTERIZED PROTEIN YBCL-RELATED"/>
    <property type="match status" value="1"/>
</dbReference>
<dbReference type="GO" id="GO:0004860">
    <property type="term" value="F:protein kinase inhibitor activity"/>
    <property type="evidence" value="ECO:0007669"/>
    <property type="project" value="UniProtKB-KW"/>
</dbReference>
<sequence length="175" mass="18277">MHRTTVRTAALVAPLLALAGCGSSSAPAQSSTPAAITLTSSAFADSQTIPTQYTCSGTGTIPPLSWTGVPKDTAWLALYMEDTSAADLTHWYTVEIPAGTTGVTEGQQPQGHIVTTYLPPCPEGGTEDDYVFTVYALPKGYSPTKIGKVIAFDPTGLHAHAIGEGTLTGTFYRKP</sequence>
<name>A0ABV6UE44_9ACTN</name>
<dbReference type="CDD" id="cd00865">
    <property type="entry name" value="PEBP_bact_arch"/>
    <property type="match status" value="1"/>
</dbReference>
<dbReference type="InterPro" id="IPR005247">
    <property type="entry name" value="YbhB_YbcL/LppC-like"/>
</dbReference>
<organism evidence="3 4">
    <name type="scientific">Streptacidiphilus cavernicola</name>
    <dbReference type="NCBI Taxonomy" id="3342716"/>
    <lineage>
        <taxon>Bacteria</taxon>
        <taxon>Bacillati</taxon>
        <taxon>Actinomycetota</taxon>
        <taxon>Actinomycetes</taxon>
        <taxon>Kitasatosporales</taxon>
        <taxon>Streptomycetaceae</taxon>
        <taxon>Streptacidiphilus</taxon>
    </lineage>
</organism>
<reference evidence="3 4" key="1">
    <citation type="submission" date="2024-09" db="EMBL/GenBank/DDBJ databases">
        <authorList>
            <person name="Lee S.D."/>
        </authorList>
    </citation>
    <scope>NUCLEOTIDE SEQUENCE [LARGE SCALE GENOMIC DNA]</scope>
    <source>
        <strain evidence="3 4">N1-5</strain>
    </source>
</reference>
<keyword evidence="3" id="KW-0649">Protein kinase inhibitor</keyword>
<evidence type="ECO:0000313" key="3">
    <source>
        <dbReference type="EMBL" id="MFC1399712.1"/>
    </source>
</evidence>
<dbReference type="RefSeq" id="WP_051726109.1">
    <property type="nucleotide sequence ID" value="NZ_JBHEZZ010000001.1"/>
</dbReference>
<keyword evidence="2" id="KW-0732">Signal</keyword>
<feature type="chain" id="PRO_5046712449" evidence="2">
    <location>
        <begin position="29"/>
        <end position="175"/>
    </location>
</feature>
<dbReference type="PANTHER" id="PTHR30289:SF1">
    <property type="entry name" value="PEBP (PHOSPHATIDYLETHANOLAMINE-BINDING PROTEIN) FAMILY PROTEIN"/>
    <property type="match status" value="1"/>
</dbReference>
<accession>A0ABV6UE44</accession>
<proteinExistence type="inferred from homology"/>
<protein>
    <submittedName>
        <fullName evidence="3">YbhB/YbcL family Raf kinase inhibitor-like protein</fullName>
    </submittedName>
</protein>
<dbReference type="Pfam" id="PF01161">
    <property type="entry name" value="PBP"/>
    <property type="match status" value="1"/>
</dbReference>
<dbReference type="EMBL" id="JBHEZZ010000001">
    <property type="protein sequence ID" value="MFC1399712.1"/>
    <property type="molecule type" value="Genomic_DNA"/>
</dbReference>
<dbReference type="Gene3D" id="3.90.280.10">
    <property type="entry name" value="PEBP-like"/>
    <property type="match status" value="1"/>
</dbReference>
<evidence type="ECO:0000313" key="4">
    <source>
        <dbReference type="Proteomes" id="UP001592528"/>
    </source>
</evidence>
<dbReference type="InterPro" id="IPR036610">
    <property type="entry name" value="PEBP-like_sf"/>
</dbReference>
<comment type="caution">
    <text evidence="3">The sequence shown here is derived from an EMBL/GenBank/DDBJ whole genome shotgun (WGS) entry which is preliminary data.</text>
</comment>
<gene>
    <name evidence="3" type="ORF">ACEZDJ_00190</name>
</gene>
<comment type="similarity">
    <text evidence="1">Belongs to the UPF0098 family.</text>
</comment>
<evidence type="ECO:0000256" key="2">
    <source>
        <dbReference type="SAM" id="SignalP"/>
    </source>
</evidence>
<dbReference type="SUPFAM" id="SSF49777">
    <property type="entry name" value="PEBP-like"/>
    <property type="match status" value="1"/>
</dbReference>
<evidence type="ECO:0000256" key="1">
    <source>
        <dbReference type="ARBA" id="ARBA00007120"/>
    </source>
</evidence>
<keyword evidence="4" id="KW-1185">Reference proteome</keyword>
<feature type="signal peptide" evidence="2">
    <location>
        <begin position="1"/>
        <end position="28"/>
    </location>
</feature>
<dbReference type="Proteomes" id="UP001592528">
    <property type="component" value="Unassembled WGS sequence"/>
</dbReference>
<dbReference type="PROSITE" id="PS51257">
    <property type="entry name" value="PROKAR_LIPOPROTEIN"/>
    <property type="match status" value="1"/>
</dbReference>